<comment type="caution">
    <text evidence="1">The sequence shown here is derived from an EMBL/GenBank/DDBJ whole genome shotgun (WGS) entry which is preliminary data.</text>
</comment>
<dbReference type="OrthoDB" id="6193694at2"/>
<dbReference type="Proteomes" id="UP000317839">
    <property type="component" value="Unassembled WGS sequence"/>
</dbReference>
<dbReference type="EMBL" id="VIKR01000004">
    <property type="protein sequence ID" value="TQV73104.1"/>
    <property type="molecule type" value="Genomic_DNA"/>
</dbReference>
<sequence length="287" mass="32234">MRKLSPSGSEELIKAEFLKPSNSVSLTVEVDECARDLVWFSDEKCYKYFSSGAGWVAVVPESVKQYTLQIDAVLDWFRGIFEIGGMYRTTEIHPKMLWFLGAARFGKAKVSIYFVKALYTSHNVQLFLSALKQEAGNAPAIFVTSSNIDPTFIESPLDMALVTVDQIFTRSDEVATLDHGMVGSIINGGKSICSGEGGIGLRFSTDYRLVHWNGEEYKLTKKQAAVMEALDREGGRAHKDLLRAEANTNEEIHRIMRNKVQGEWVTHPLWNTLLQSEGNGYYFLDNQ</sequence>
<protein>
    <submittedName>
        <fullName evidence="1">Uncharacterized protein</fullName>
    </submittedName>
</protein>
<proteinExistence type="predicted"/>
<dbReference type="AlphaFoldDB" id="A0A545T7A1"/>
<reference evidence="1 2" key="1">
    <citation type="submission" date="2019-06" db="EMBL/GenBank/DDBJ databases">
        <title>Draft genome of Aliikangiella marina GYP-15.</title>
        <authorList>
            <person name="Wang G."/>
        </authorList>
    </citation>
    <scope>NUCLEOTIDE SEQUENCE [LARGE SCALE GENOMIC DNA]</scope>
    <source>
        <strain evidence="1 2">GYP-15</strain>
    </source>
</reference>
<name>A0A545T7A1_9GAMM</name>
<evidence type="ECO:0000313" key="1">
    <source>
        <dbReference type="EMBL" id="TQV73104.1"/>
    </source>
</evidence>
<dbReference type="RefSeq" id="WP_142943236.1">
    <property type="nucleotide sequence ID" value="NZ_VIKR01000004.1"/>
</dbReference>
<keyword evidence="2" id="KW-1185">Reference proteome</keyword>
<accession>A0A545T7A1</accession>
<evidence type="ECO:0000313" key="2">
    <source>
        <dbReference type="Proteomes" id="UP000317839"/>
    </source>
</evidence>
<organism evidence="1 2">
    <name type="scientific">Aliikangiella marina</name>
    <dbReference type="NCBI Taxonomy" id="1712262"/>
    <lineage>
        <taxon>Bacteria</taxon>
        <taxon>Pseudomonadati</taxon>
        <taxon>Pseudomonadota</taxon>
        <taxon>Gammaproteobacteria</taxon>
        <taxon>Oceanospirillales</taxon>
        <taxon>Pleioneaceae</taxon>
        <taxon>Aliikangiella</taxon>
    </lineage>
</organism>
<gene>
    <name evidence="1" type="ORF">FLL45_16760</name>
</gene>